<dbReference type="Proteomes" id="UP001066276">
    <property type="component" value="Chromosome 6"/>
</dbReference>
<keyword evidence="3" id="KW-1185">Reference proteome</keyword>
<protein>
    <submittedName>
        <fullName evidence="2">Uncharacterized protein</fullName>
    </submittedName>
</protein>
<sequence>MNARGAGAFRRRRDDGGRDRPVLALGGGRVCGSGPGRPGQLVQHLSSAQHRSGWTTQSEAIFAYASSFVEKEYGSQNDAIVDRAVLFSLLLLGVVQECTFRFPIV</sequence>
<reference evidence="2" key="1">
    <citation type="journal article" date="2022" name="bioRxiv">
        <title>Sequencing and chromosome-scale assembly of the giantPleurodeles waltlgenome.</title>
        <authorList>
            <person name="Brown T."/>
            <person name="Elewa A."/>
            <person name="Iarovenko S."/>
            <person name="Subramanian E."/>
            <person name="Araus A.J."/>
            <person name="Petzold A."/>
            <person name="Susuki M."/>
            <person name="Suzuki K.-i.T."/>
            <person name="Hayashi T."/>
            <person name="Toyoda A."/>
            <person name="Oliveira C."/>
            <person name="Osipova E."/>
            <person name="Leigh N.D."/>
            <person name="Simon A."/>
            <person name="Yun M.H."/>
        </authorList>
    </citation>
    <scope>NUCLEOTIDE SEQUENCE</scope>
    <source>
        <strain evidence="2">20211129_DDA</strain>
        <tissue evidence="2">Liver</tissue>
    </source>
</reference>
<evidence type="ECO:0000256" key="1">
    <source>
        <dbReference type="SAM" id="MobiDB-lite"/>
    </source>
</evidence>
<dbReference type="EMBL" id="JANPWB010000010">
    <property type="protein sequence ID" value="KAJ1135514.1"/>
    <property type="molecule type" value="Genomic_DNA"/>
</dbReference>
<dbReference type="AlphaFoldDB" id="A0AAV7Q8I7"/>
<name>A0AAV7Q8I7_PLEWA</name>
<evidence type="ECO:0000313" key="2">
    <source>
        <dbReference type="EMBL" id="KAJ1135514.1"/>
    </source>
</evidence>
<gene>
    <name evidence="2" type="ORF">NDU88_001953</name>
</gene>
<feature type="region of interest" description="Disordered" evidence="1">
    <location>
        <begin position="1"/>
        <end position="20"/>
    </location>
</feature>
<evidence type="ECO:0000313" key="3">
    <source>
        <dbReference type="Proteomes" id="UP001066276"/>
    </source>
</evidence>
<proteinExistence type="predicted"/>
<accession>A0AAV7Q8I7</accession>
<organism evidence="2 3">
    <name type="scientific">Pleurodeles waltl</name>
    <name type="common">Iberian ribbed newt</name>
    <dbReference type="NCBI Taxonomy" id="8319"/>
    <lineage>
        <taxon>Eukaryota</taxon>
        <taxon>Metazoa</taxon>
        <taxon>Chordata</taxon>
        <taxon>Craniata</taxon>
        <taxon>Vertebrata</taxon>
        <taxon>Euteleostomi</taxon>
        <taxon>Amphibia</taxon>
        <taxon>Batrachia</taxon>
        <taxon>Caudata</taxon>
        <taxon>Salamandroidea</taxon>
        <taxon>Salamandridae</taxon>
        <taxon>Pleurodelinae</taxon>
        <taxon>Pleurodeles</taxon>
    </lineage>
</organism>
<comment type="caution">
    <text evidence="2">The sequence shown here is derived from an EMBL/GenBank/DDBJ whole genome shotgun (WGS) entry which is preliminary data.</text>
</comment>